<evidence type="ECO:0000313" key="2">
    <source>
        <dbReference type="Proteomes" id="UP000077315"/>
    </source>
</evidence>
<proteinExistence type="predicted"/>
<dbReference type="EMBL" id="KV440982">
    <property type="protein sequence ID" value="OAD72651.1"/>
    <property type="molecule type" value="Genomic_DNA"/>
</dbReference>
<evidence type="ECO:0000313" key="1">
    <source>
        <dbReference type="EMBL" id="OAD72651.1"/>
    </source>
</evidence>
<name>A0A163AD25_PHYB8</name>
<accession>A0A163AD25</accession>
<dbReference type="InParanoid" id="A0A163AD25"/>
<keyword evidence="2" id="KW-1185">Reference proteome</keyword>
<dbReference type="STRING" id="763407.A0A163AD25"/>
<sequence>MDQVSQKNGHVEDVAICLVAEGPQDQRRYNTTTADEVVILIMNNERGSSRDIVLHTQTNQLQKINEYHRSYDALHYVLLFPSEDYDLIVSAKFPDPVTKPLAYRAVCHSILYGSCDIRYSKAPCMENASISTTTTNTSINMTNIQQEAVNEVNEFLDACYVLASEAYWKIFLFKLHQEHPTHQRLALHLENSQLIFQLTSFGQRKTKNGQNAKHLTEKQLAEYIKYLQEIQKKNS</sequence>
<reference evidence="2" key="1">
    <citation type="submission" date="2015-06" db="EMBL/GenBank/DDBJ databases">
        <title>Expansion of signal transduction pathways in fungi by whole-genome duplication.</title>
        <authorList>
            <consortium name="DOE Joint Genome Institute"/>
            <person name="Corrochano L.M."/>
            <person name="Kuo A."/>
            <person name="Marcet-Houben M."/>
            <person name="Polaino S."/>
            <person name="Salamov A."/>
            <person name="Villalobos J.M."/>
            <person name="Alvarez M.I."/>
            <person name="Avalos J."/>
            <person name="Benito E.P."/>
            <person name="Benoit I."/>
            <person name="Burger G."/>
            <person name="Camino L.P."/>
            <person name="Canovas D."/>
            <person name="Cerda-Olmedo E."/>
            <person name="Cheng J.-F."/>
            <person name="Dominguez A."/>
            <person name="Elias M."/>
            <person name="Eslava A.P."/>
            <person name="Glaser F."/>
            <person name="Grimwood J."/>
            <person name="Gutierrez G."/>
            <person name="Heitman J."/>
            <person name="Henrissat B."/>
            <person name="Iturriaga E.A."/>
            <person name="Lang B.F."/>
            <person name="Lavin J.L."/>
            <person name="Lee S."/>
            <person name="Li W."/>
            <person name="Lindquist E."/>
            <person name="Lopez-Garcia S."/>
            <person name="Luque E.M."/>
            <person name="Marcos A.T."/>
            <person name="Martin J."/>
            <person name="McCluskey K."/>
            <person name="Medina H.R."/>
            <person name="Miralles-Duran A."/>
            <person name="Miyazaki A."/>
            <person name="Munoz-Torres E."/>
            <person name="Oguiza J.A."/>
            <person name="Ohm R."/>
            <person name="Olmedo M."/>
            <person name="Orejas M."/>
            <person name="Ortiz-Castellanos L."/>
            <person name="Pisabarro A.G."/>
            <person name="Rodriguez-Romero J."/>
            <person name="Ruiz-Herrera J."/>
            <person name="Ruiz-Vazquez R."/>
            <person name="Sanz C."/>
            <person name="Schackwitz W."/>
            <person name="Schmutz J."/>
            <person name="Shahriari M."/>
            <person name="Shelest E."/>
            <person name="Silva-Franco F."/>
            <person name="Soanes D."/>
            <person name="Syed K."/>
            <person name="Tagua V.G."/>
            <person name="Talbot N.J."/>
            <person name="Thon M."/>
            <person name="De vries R.P."/>
            <person name="Wiebenga A."/>
            <person name="Yadav J.S."/>
            <person name="Braun E.L."/>
            <person name="Baker S."/>
            <person name="Garre V."/>
            <person name="Horwitz B."/>
            <person name="Torres-Martinez S."/>
            <person name="Idnurm A."/>
            <person name="Herrera-Estrella A."/>
            <person name="Gabaldon T."/>
            <person name="Grigoriev I.V."/>
        </authorList>
    </citation>
    <scope>NUCLEOTIDE SEQUENCE [LARGE SCALE GENOMIC DNA]</scope>
    <source>
        <strain evidence="2">NRRL 1555(-)</strain>
    </source>
</reference>
<protein>
    <submittedName>
        <fullName evidence="1">Uncharacterized protein</fullName>
    </submittedName>
</protein>
<dbReference type="PANTHER" id="PTHR45786">
    <property type="entry name" value="DNA BINDING PROTEIN-LIKE"/>
    <property type="match status" value="1"/>
</dbReference>
<dbReference type="VEuPathDB" id="FungiDB:PHYBLDRAFT_73058"/>
<dbReference type="AlphaFoldDB" id="A0A163AD25"/>
<dbReference type="Proteomes" id="UP000077315">
    <property type="component" value="Unassembled WGS sequence"/>
</dbReference>
<organism evidence="1 2">
    <name type="scientific">Phycomyces blakesleeanus (strain ATCC 8743b / DSM 1359 / FGSC 10004 / NBRC 33097 / NRRL 1555)</name>
    <dbReference type="NCBI Taxonomy" id="763407"/>
    <lineage>
        <taxon>Eukaryota</taxon>
        <taxon>Fungi</taxon>
        <taxon>Fungi incertae sedis</taxon>
        <taxon>Mucoromycota</taxon>
        <taxon>Mucoromycotina</taxon>
        <taxon>Mucoromycetes</taxon>
        <taxon>Mucorales</taxon>
        <taxon>Phycomycetaceae</taxon>
        <taxon>Phycomyces</taxon>
    </lineage>
</organism>
<dbReference type="OrthoDB" id="2278933at2759"/>
<dbReference type="PANTHER" id="PTHR45786:SF74">
    <property type="entry name" value="ATP-DEPENDENT DNA HELICASE"/>
    <property type="match status" value="1"/>
</dbReference>
<dbReference type="GeneID" id="29003671"/>
<dbReference type="RefSeq" id="XP_018290691.1">
    <property type="nucleotide sequence ID" value="XM_018442765.1"/>
</dbReference>
<gene>
    <name evidence="1" type="ORF">PHYBLDRAFT_73058</name>
</gene>